<organism evidence="1">
    <name type="scientific">hydrocarbon metagenome</name>
    <dbReference type="NCBI Taxonomy" id="938273"/>
    <lineage>
        <taxon>unclassified sequences</taxon>
        <taxon>metagenomes</taxon>
        <taxon>ecological metagenomes</taxon>
    </lineage>
</organism>
<accession>A0A0W8FH42</accession>
<evidence type="ECO:0000313" key="1">
    <source>
        <dbReference type="EMBL" id="KUG20220.1"/>
    </source>
</evidence>
<name>A0A0W8FH42_9ZZZZ</name>
<reference evidence="1" key="1">
    <citation type="journal article" date="2015" name="Proc. Natl. Acad. Sci. U.S.A.">
        <title>Networks of energetic and metabolic interactions define dynamics in microbial communities.</title>
        <authorList>
            <person name="Embree M."/>
            <person name="Liu J.K."/>
            <person name="Al-Bassam M.M."/>
            <person name="Zengler K."/>
        </authorList>
    </citation>
    <scope>NUCLEOTIDE SEQUENCE</scope>
</reference>
<comment type="caution">
    <text evidence="1">The sequence shown here is derived from an EMBL/GenBank/DDBJ whole genome shotgun (WGS) entry which is preliminary data.</text>
</comment>
<protein>
    <submittedName>
        <fullName evidence="1">Uncharacterized protein</fullName>
    </submittedName>
</protein>
<dbReference type="EMBL" id="LNQE01001212">
    <property type="protein sequence ID" value="KUG20220.1"/>
    <property type="molecule type" value="Genomic_DNA"/>
</dbReference>
<dbReference type="AlphaFoldDB" id="A0A0W8FH42"/>
<gene>
    <name evidence="1" type="ORF">ASZ90_010040</name>
</gene>
<proteinExistence type="predicted"/>
<sequence>MHLYVFFNGLDIQRFGIGQRSGLDEPGGGSSPAEGRCRADVQKRAGRTDAFARCPKRPPASPIGFSITLLLSWMT</sequence>